<evidence type="ECO:0000313" key="2">
    <source>
        <dbReference type="EMBL" id="AKS45075.1"/>
    </source>
</evidence>
<keyword evidence="2" id="KW-0560">Oxidoreductase</keyword>
<gene>
    <name evidence="2" type="ORF">OSB_05120</name>
</gene>
<organism evidence="2 3">
    <name type="scientific">Octadecabacter temperatus</name>
    <dbReference type="NCBI Taxonomy" id="1458307"/>
    <lineage>
        <taxon>Bacteria</taxon>
        <taxon>Pseudomonadati</taxon>
        <taxon>Pseudomonadota</taxon>
        <taxon>Alphaproteobacteria</taxon>
        <taxon>Rhodobacterales</taxon>
        <taxon>Roseobacteraceae</taxon>
        <taxon>Octadecabacter</taxon>
    </lineage>
</organism>
<keyword evidence="1" id="KW-0479">Metal-binding</keyword>
<dbReference type="PANTHER" id="PTHR43048">
    <property type="entry name" value="METHYLMALONYL-COA EPIMERASE"/>
    <property type="match status" value="1"/>
</dbReference>
<reference evidence="2 3" key="1">
    <citation type="journal article" date="2015" name="Genome Announc.">
        <title>Closed Genome Sequence of Octadecabacter temperatus SB1, the First Mesophilic Species of the Genus Octadecabacter.</title>
        <authorList>
            <person name="Voget S."/>
            <person name="Billerbeck S."/>
            <person name="Simon M."/>
            <person name="Daniel R."/>
        </authorList>
    </citation>
    <scope>NUCLEOTIDE SEQUENCE [LARGE SCALE GENOMIC DNA]</scope>
    <source>
        <strain evidence="2 3">SB1</strain>
    </source>
</reference>
<evidence type="ECO:0000256" key="1">
    <source>
        <dbReference type="ARBA" id="ARBA00022723"/>
    </source>
</evidence>
<evidence type="ECO:0000313" key="3">
    <source>
        <dbReference type="Proteomes" id="UP000067444"/>
    </source>
</evidence>
<dbReference type="GO" id="GO:0004493">
    <property type="term" value="F:methylmalonyl-CoA epimerase activity"/>
    <property type="evidence" value="ECO:0007669"/>
    <property type="project" value="TreeGrafter"/>
</dbReference>
<dbReference type="STRING" id="1458307.OSB_05120"/>
<dbReference type="InterPro" id="IPR037523">
    <property type="entry name" value="VOC_core"/>
</dbReference>
<dbReference type="OrthoDB" id="2613830at2"/>
<keyword evidence="3" id="KW-1185">Reference proteome</keyword>
<dbReference type="PATRIC" id="fig|1458307.3.peg.514"/>
<dbReference type="Pfam" id="PF00903">
    <property type="entry name" value="Glyoxalase"/>
    <property type="match status" value="1"/>
</dbReference>
<dbReference type="GO" id="GO:0051213">
    <property type="term" value="F:dioxygenase activity"/>
    <property type="evidence" value="ECO:0007669"/>
    <property type="project" value="UniProtKB-KW"/>
</dbReference>
<protein>
    <submittedName>
        <fullName evidence="2">Glyoxalase/Bleomycin resistance protein/Dioxygenase superfamily protein</fullName>
    </submittedName>
</protein>
<name>A0A0K0Y2B2_9RHOB</name>
<dbReference type="SUPFAM" id="SSF54593">
    <property type="entry name" value="Glyoxalase/Bleomycin resistance protein/Dihydroxybiphenyl dioxygenase"/>
    <property type="match status" value="1"/>
</dbReference>
<dbReference type="GO" id="GO:0046872">
    <property type="term" value="F:metal ion binding"/>
    <property type="evidence" value="ECO:0007669"/>
    <property type="project" value="UniProtKB-KW"/>
</dbReference>
<dbReference type="InterPro" id="IPR004360">
    <property type="entry name" value="Glyas_Fos-R_dOase_dom"/>
</dbReference>
<dbReference type="InterPro" id="IPR029068">
    <property type="entry name" value="Glyas_Bleomycin-R_OHBP_Dase"/>
</dbReference>
<dbReference type="GO" id="GO:0046491">
    <property type="term" value="P:L-methylmalonyl-CoA metabolic process"/>
    <property type="evidence" value="ECO:0007669"/>
    <property type="project" value="TreeGrafter"/>
</dbReference>
<keyword evidence="2" id="KW-0223">Dioxygenase</keyword>
<dbReference type="PANTHER" id="PTHR43048:SF3">
    <property type="entry name" value="METHYLMALONYL-COA EPIMERASE, MITOCHONDRIAL"/>
    <property type="match status" value="1"/>
</dbReference>
<dbReference type="InterPro" id="IPR051785">
    <property type="entry name" value="MMCE/EMCE_epimerase"/>
</dbReference>
<dbReference type="Gene3D" id="3.10.180.10">
    <property type="entry name" value="2,3-Dihydroxybiphenyl 1,2-Dioxygenase, domain 1"/>
    <property type="match status" value="1"/>
</dbReference>
<dbReference type="EMBL" id="CP012160">
    <property type="protein sequence ID" value="AKS45075.1"/>
    <property type="molecule type" value="Genomic_DNA"/>
</dbReference>
<dbReference type="KEGG" id="otm:OSB_05120"/>
<accession>A0A0K0Y2B2</accession>
<dbReference type="AlphaFoldDB" id="A0A0K0Y2B2"/>
<proteinExistence type="predicted"/>
<dbReference type="Proteomes" id="UP000067444">
    <property type="component" value="Chromosome"/>
</dbReference>
<dbReference type="RefSeq" id="WP_049833499.1">
    <property type="nucleotide sequence ID" value="NZ_CP012160.1"/>
</dbReference>
<sequence>MAKTQGLNHLGLTVRDLDQTTDFFVDVLGWDVTARDESYPRTTVTDGSLRLTLWQVQTDTPEPFDRKTGLGLHHLALEVADEETLNSLAATLAQTRGVTIEFMPEPMGSGPRQHMMFAEPGGLRIELLWAGT</sequence>
<dbReference type="PROSITE" id="PS51819">
    <property type="entry name" value="VOC"/>
    <property type="match status" value="1"/>
</dbReference>